<keyword evidence="3" id="KW-0408">Iron</keyword>
<keyword evidence="2" id="KW-0479">Metal-binding</keyword>
<dbReference type="RefSeq" id="WP_107889567.1">
    <property type="nucleotide sequence ID" value="NZ_CALFSO010000148.1"/>
</dbReference>
<organism evidence="6 7">
    <name type="scientific">Microvirgula aerodenitrificans</name>
    <dbReference type="NCBI Taxonomy" id="57480"/>
    <lineage>
        <taxon>Bacteria</taxon>
        <taxon>Pseudomonadati</taxon>
        <taxon>Pseudomonadota</taxon>
        <taxon>Betaproteobacteria</taxon>
        <taxon>Neisseriales</taxon>
        <taxon>Aquaspirillaceae</taxon>
        <taxon>Microvirgula</taxon>
    </lineage>
</organism>
<gene>
    <name evidence="6" type="ORF">DAI18_12465</name>
</gene>
<dbReference type="InterPro" id="IPR017941">
    <property type="entry name" value="Rieske_2Fe-2S"/>
</dbReference>
<dbReference type="STRING" id="1122240.GCA_000620105_01729"/>
<dbReference type="InterPro" id="IPR036922">
    <property type="entry name" value="Rieske_2Fe-2S_sf"/>
</dbReference>
<feature type="domain" description="Rieske" evidence="5">
    <location>
        <begin position="7"/>
        <end position="109"/>
    </location>
</feature>
<dbReference type="PANTHER" id="PTHR40261:SF1">
    <property type="entry name" value="RIESKE DOMAIN-CONTAINING PROTEIN"/>
    <property type="match status" value="1"/>
</dbReference>
<proteinExistence type="predicted"/>
<name>A0A2S0PBS0_9NEIS</name>
<evidence type="ECO:0000259" key="5">
    <source>
        <dbReference type="PROSITE" id="PS51296"/>
    </source>
</evidence>
<dbReference type="PANTHER" id="PTHR40261">
    <property type="match status" value="1"/>
</dbReference>
<dbReference type="PROSITE" id="PS51296">
    <property type="entry name" value="RIESKE"/>
    <property type="match status" value="1"/>
</dbReference>
<evidence type="ECO:0000256" key="2">
    <source>
        <dbReference type="ARBA" id="ARBA00022723"/>
    </source>
</evidence>
<evidence type="ECO:0000256" key="1">
    <source>
        <dbReference type="ARBA" id="ARBA00022714"/>
    </source>
</evidence>
<dbReference type="GO" id="GO:0051537">
    <property type="term" value="F:2 iron, 2 sulfur cluster binding"/>
    <property type="evidence" value="ECO:0007669"/>
    <property type="project" value="UniProtKB-KW"/>
</dbReference>
<dbReference type="AlphaFoldDB" id="A0A2S0PBS0"/>
<dbReference type="Gene3D" id="2.102.10.10">
    <property type="entry name" value="Rieske [2Fe-2S] iron-sulphur domain"/>
    <property type="match status" value="1"/>
</dbReference>
<protein>
    <submittedName>
        <fullName evidence="6">(2Fe-2S)-binding protein</fullName>
    </submittedName>
</protein>
<keyword evidence="1" id="KW-0001">2Fe-2S</keyword>
<keyword evidence="4" id="KW-0411">Iron-sulfur</keyword>
<dbReference type="CDD" id="cd03467">
    <property type="entry name" value="Rieske"/>
    <property type="match status" value="1"/>
</dbReference>
<dbReference type="OrthoDB" id="9794779at2"/>
<evidence type="ECO:0000313" key="6">
    <source>
        <dbReference type="EMBL" id="AVY94763.1"/>
    </source>
</evidence>
<dbReference type="Proteomes" id="UP000244173">
    <property type="component" value="Chromosome"/>
</dbReference>
<sequence length="112" mass="12193">MADLAATLICPSSALVDGGDGVRFATPRGEAFVVRYRSQVRAYLNLCRHRPMPLDMNDSRFFSLDGHHLVCSTHGAHFRADNGLCVLGPCPGQKLEPVAVIERDGSVWLVAD</sequence>
<accession>A0A2S0PBS0</accession>
<evidence type="ECO:0000256" key="3">
    <source>
        <dbReference type="ARBA" id="ARBA00023004"/>
    </source>
</evidence>
<dbReference type="KEGG" id="maer:DAI18_12465"/>
<dbReference type="SUPFAM" id="SSF50022">
    <property type="entry name" value="ISP domain"/>
    <property type="match status" value="1"/>
</dbReference>
<dbReference type="Pfam" id="PF00355">
    <property type="entry name" value="Rieske"/>
    <property type="match status" value="1"/>
</dbReference>
<keyword evidence="7" id="KW-1185">Reference proteome</keyword>
<dbReference type="GO" id="GO:0046872">
    <property type="term" value="F:metal ion binding"/>
    <property type="evidence" value="ECO:0007669"/>
    <property type="project" value="UniProtKB-KW"/>
</dbReference>
<reference evidence="6 7" key="1">
    <citation type="submission" date="2018-04" db="EMBL/GenBank/DDBJ databases">
        <title>Denitrifier Microvirgula.</title>
        <authorList>
            <person name="Anderson E."/>
            <person name="Jang J."/>
            <person name="Ishii S."/>
        </authorList>
    </citation>
    <scope>NUCLEOTIDE SEQUENCE [LARGE SCALE GENOMIC DNA]</scope>
    <source>
        <strain evidence="6 7">BE2.4</strain>
    </source>
</reference>
<dbReference type="EMBL" id="CP028519">
    <property type="protein sequence ID" value="AVY94763.1"/>
    <property type="molecule type" value="Genomic_DNA"/>
</dbReference>
<evidence type="ECO:0000313" key="7">
    <source>
        <dbReference type="Proteomes" id="UP000244173"/>
    </source>
</evidence>
<evidence type="ECO:0000256" key="4">
    <source>
        <dbReference type="ARBA" id="ARBA00023014"/>
    </source>
</evidence>